<gene>
    <name evidence="1" type="ORF">PDE001_LOCUS3365</name>
</gene>
<reference evidence="1" key="1">
    <citation type="submission" date="2022-12" db="EMBL/GenBank/DDBJ databases">
        <authorList>
            <person name="Webb A."/>
        </authorList>
    </citation>
    <scope>NUCLEOTIDE SEQUENCE</scope>
    <source>
        <strain evidence="1">Pd1</strain>
    </source>
</reference>
<accession>A0AAV0TPT6</accession>
<dbReference type="AlphaFoldDB" id="A0AAV0TPT6"/>
<dbReference type="EMBL" id="CANTFM010000571">
    <property type="protein sequence ID" value="CAI5725490.1"/>
    <property type="molecule type" value="Genomic_DNA"/>
</dbReference>
<protein>
    <submittedName>
        <fullName evidence="1">Uncharacterized protein</fullName>
    </submittedName>
</protein>
<organism evidence="1 2">
    <name type="scientific">Peronospora destructor</name>
    <dbReference type="NCBI Taxonomy" id="86335"/>
    <lineage>
        <taxon>Eukaryota</taxon>
        <taxon>Sar</taxon>
        <taxon>Stramenopiles</taxon>
        <taxon>Oomycota</taxon>
        <taxon>Peronosporomycetes</taxon>
        <taxon>Peronosporales</taxon>
        <taxon>Peronosporaceae</taxon>
        <taxon>Peronospora</taxon>
    </lineage>
</organism>
<dbReference type="Proteomes" id="UP001162029">
    <property type="component" value="Unassembled WGS sequence"/>
</dbReference>
<evidence type="ECO:0000313" key="1">
    <source>
        <dbReference type="EMBL" id="CAI5725490.1"/>
    </source>
</evidence>
<name>A0AAV0TPT6_9STRA</name>
<sequence length="75" mass="8236">MFELSTFKDEFASAYKLEIDAGTTADVDLNGLTIGALVQWIPGFLWRLRSQWFLGLSLSWSLCGSDYGATGVNAL</sequence>
<proteinExistence type="predicted"/>
<keyword evidence="2" id="KW-1185">Reference proteome</keyword>
<comment type="caution">
    <text evidence="1">The sequence shown here is derived from an EMBL/GenBank/DDBJ whole genome shotgun (WGS) entry which is preliminary data.</text>
</comment>
<evidence type="ECO:0000313" key="2">
    <source>
        <dbReference type="Proteomes" id="UP001162029"/>
    </source>
</evidence>